<dbReference type="PROSITE" id="PS00972">
    <property type="entry name" value="USP_1"/>
    <property type="match status" value="1"/>
</dbReference>
<dbReference type="STRING" id="763407.A0A162X7B1"/>
<feature type="domain" description="USP" evidence="9">
    <location>
        <begin position="119"/>
        <end position="563"/>
    </location>
</feature>
<protein>
    <recommendedName>
        <fullName evidence="7">Ubiquitin carboxyl-terminal hydrolase</fullName>
        <ecNumber evidence="7">3.4.19.12</ecNumber>
    </recommendedName>
</protein>
<dbReference type="InParanoid" id="A0A162X7B1"/>
<evidence type="ECO:0000256" key="7">
    <source>
        <dbReference type="RuleBase" id="RU366025"/>
    </source>
</evidence>
<dbReference type="AlphaFoldDB" id="A0A162X7B1"/>
<accession>A0A162X7B1</accession>
<keyword evidence="11" id="KW-1185">Reference proteome</keyword>
<dbReference type="Proteomes" id="UP000077315">
    <property type="component" value="Unassembled WGS sequence"/>
</dbReference>
<evidence type="ECO:0000256" key="5">
    <source>
        <dbReference type="ARBA" id="ARBA00022801"/>
    </source>
</evidence>
<keyword evidence="5 7" id="KW-0378">Hydrolase</keyword>
<dbReference type="InterPro" id="IPR028889">
    <property type="entry name" value="USP"/>
</dbReference>
<comment type="catalytic activity">
    <reaction evidence="1 7">
        <text>Thiol-dependent hydrolysis of ester, thioester, amide, peptide and isopeptide bonds formed by the C-terminal Gly of ubiquitin (a 76-residue protein attached to proteins as an intracellular targeting signal).</text>
        <dbReference type="EC" id="3.4.19.12"/>
    </reaction>
</comment>
<dbReference type="SUPFAM" id="SSF54001">
    <property type="entry name" value="Cysteine proteinases"/>
    <property type="match status" value="1"/>
</dbReference>
<dbReference type="RefSeq" id="XP_018290955.1">
    <property type="nucleotide sequence ID" value="XM_018441407.1"/>
</dbReference>
<dbReference type="Pfam" id="PF00443">
    <property type="entry name" value="UCH"/>
    <property type="match status" value="1"/>
</dbReference>
<evidence type="ECO:0000313" key="11">
    <source>
        <dbReference type="Proteomes" id="UP000077315"/>
    </source>
</evidence>
<dbReference type="OrthoDB" id="2020758at2759"/>
<evidence type="ECO:0000256" key="2">
    <source>
        <dbReference type="ARBA" id="ARBA00009085"/>
    </source>
</evidence>
<evidence type="ECO:0000256" key="8">
    <source>
        <dbReference type="SAM" id="Phobius"/>
    </source>
</evidence>
<keyword evidence="8" id="KW-1133">Transmembrane helix</keyword>
<comment type="similarity">
    <text evidence="2 7">Belongs to the peptidase C19 family.</text>
</comment>
<keyword evidence="8" id="KW-0472">Membrane</keyword>
<keyword evidence="4 7" id="KW-0833">Ubl conjugation pathway</keyword>
<dbReference type="PANTHER" id="PTHR24006">
    <property type="entry name" value="UBIQUITIN CARBOXYL-TERMINAL HYDROLASE"/>
    <property type="match status" value="1"/>
</dbReference>
<dbReference type="EC" id="3.4.19.12" evidence="7"/>
<dbReference type="GO" id="GO:0006508">
    <property type="term" value="P:proteolysis"/>
    <property type="evidence" value="ECO:0007669"/>
    <property type="project" value="UniProtKB-KW"/>
</dbReference>
<reference evidence="11" key="1">
    <citation type="submission" date="2015-06" db="EMBL/GenBank/DDBJ databases">
        <title>Expansion of signal transduction pathways in fungi by whole-genome duplication.</title>
        <authorList>
            <consortium name="DOE Joint Genome Institute"/>
            <person name="Corrochano L.M."/>
            <person name="Kuo A."/>
            <person name="Marcet-Houben M."/>
            <person name="Polaino S."/>
            <person name="Salamov A."/>
            <person name="Villalobos J.M."/>
            <person name="Alvarez M.I."/>
            <person name="Avalos J."/>
            <person name="Benito E.P."/>
            <person name="Benoit I."/>
            <person name="Burger G."/>
            <person name="Camino L.P."/>
            <person name="Canovas D."/>
            <person name="Cerda-Olmedo E."/>
            <person name="Cheng J.-F."/>
            <person name="Dominguez A."/>
            <person name="Elias M."/>
            <person name="Eslava A.P."/>
            <person name="Glaser F."/>
            <person name="Grimwood J."/>
            <person name="Gutierrez G."/>
            <person name="Heitman J."/>
            <person name="Henrissat B."/>
            <person name="Iturriaga E.A."/>
            <person name="Lang B.F."/>
            <person name="Lavin J.L."/>
            <person name="Lee S."/>
            <person name="Li W."/>
            <person name="Lindquist E."/>
            <person name="Lopez-Garcia S."/>
            <person name="Luque E.M."/>
            <person name="Marcos A.T."/>
            <person name="Martin J."/>
            <person name="McCluskey K."/>
            <person name="Medina H.R."/>
            <person name="Miralles-Duran A."/>
            <person name="Miyazaki A."/>
            <person name="Munoz-Torres E."/>
            <person name="Oguiza J.A."/>
            <person name="Ohm R."/>
            <person name="Olmedo M."/>
            <person name="Orejas M."/>
            <person name="Ortiz-Castellanos L."/>
            <person name="Pisabarro A.G."/>
            <person name="Rodriguez-Romero J."/>
            <person name="Ruiz-Herrera J."/>
            <person name="Ruiz-Vazquez R."/>
            <person name="Sanz C."/>
            <person name="Schackwitz W."/>
            <person name="Schmutz J."/>
            <person name="Shahriari M."/>
            <person name="Shelest E."/>
            <person name="Silva-Franco F."/>
            <person name="Soanes D."/>
            <person name="Syed K."/>
            <person name="Tagua V.G."/>
            <person name="Talbot N.J."/>
            <person name="Thon M."/>
            <person name="De vries R.P."/>
            <person name="Wiebenga A."/>
            <person name="Yadav J.S."/>
            <person name="Braun E.L."/>
            <person name="Baker S."/>
            <person name="Garre V."/>
            <person name="Horwitz B."/>
            <person name="Torres-Martinez S."/>
            <person name="Idnurm A."/>
            <person name="Herrera-Estrella A."/>
            <person name="Gabaldon T."/>
            <person name="Grigoriev I.V."/>
        </authorList>
    </citation>
    <scope>NUCLEOTIDE SEQUENCE [LARGE SCALE GENOMIC DNA]</scope>
    <source>
        <strain evidence="11">NRRL 1555(-)</strain>
    </source>
</reference>
<dbReference type="InterPro" id="IPR038765">
    <property type="entry name" value="Papain-like_cys_pep_sf"/>
</dbReference>
<feature type="transmembrane region" description="Helical" evidence="8">
    <location>
        <begin position="15"/>
        <end position="32"/>
    </location>
</feature>
<evidence type="ECO:0000256" key="1">
    <source>
        <dbReference type="ARBA" id="ARBA00000707"/>
    </source>
</evidence>
<dbReference type="GO" id="GO:0016579">
    <property type="term" value="P:protein deubiquitination"/>
    <property type="evidence" value="ECO:0007669"/>
    <property type="project" value="InterPro"/>
</dbReference>
<evidence type="ECO:0000256" key="6">
    <source>
        <dbReference type="ARBA" id="ARBA00022807"/>
    </source>
</evidence>
<dbReference type="CDD" id="cd02662">
    <property type="entry name" value="Peptidase_C19F"/>
    <property type="match status" value="1"/>
</dbReference>
<keyword evidence="6 7" id="KW-0788">Thiol protease</keyword>
<evidence type="ECO:0000256" key="4">
    <source>
        <dbReference type="ARBA" id="ARBA00022786"/>
    </source>
</evidence>
<dbReference type="GO" id="GO:0004843">
    <property type="term" value="F:cysteine-type deubiquitinase activity"/>
    <property type="evidence" value="ECO:0007669"/>
    <property type="project" value="UniProtKB-UniRule"/>
</dbReference>
<evidence type="ECO:0000313" key="10">
    <source>
        <dbReference type="EMBL" id="OAD72915.1"/>
    </source>
</evidence>
<dbReference type="EMBL" id="KV440982">
    <property type="protein sequence ID" value="OAD72915.1"/>
    <property type="molecule type" value="Genomic_DNA"/>
</dbReference>
<evidence type="ECO:0000256" key="3">
    <source>
        <dbReference type="ARBA" id="ARBA00022670"/>
    </source>
</evidence>
<dbReference type="PROSITE" id="PS50235">
    <property type="entry name" value="USP_3"/>
    <property type="match status" value="1"/>
</dbReference>
<dbReference type="GO" id="GO:0005829">
    <property type="term" value="C:cytosol"/>
    <property type="evidence" value="ECO:0007669"/>
    <property type="project" value="TreeGrafter"/>
</dbReference>
<dbReference type="VEuPathDB" id="FungiDB:PHYBLDRAFT_65157"/>
<name>A0A162X7B1_PHYB8</name>
<sequence>MEPTLGWLQPLLNDVTFFVQLVFAIIGLLAIIKPVIQTSPLYNDIVYTIYGSFQSALQACFKMLGIQKLIEMTRPDAYYNDLARLDIDYTWQAMQFDKQDALMCVKPANGAEDTSAVVSGLVNTGNSCFLNSVLQALSSLPTLHAYLTQRSQSAVACIPLPVTRALLKTMRKLSKPLYWRSSFRPAEIVATMPSNRRVINREQQDAHEVFQLLSSAIEAETQKMEQCEIGGLQHVLAETLYPNTVNTKLFPTTSKPLKCPSVIKEITHSDNPLSGLLANRLSCMHCGYTEAIRHFPFNNIQLNLPNAYTTTLHECLQQFTSMEFLKDVTCRKCTLVSTVQAISLDIKQILEKKNLNEQSKNKPEITKHLPKLESIRFEIKTRLSQRRIEEEAEDVELWGKSSDKVPILRATRRLSSKQVMIAKPPTILCLHISRSAFHESGALYKNLCQLSFPEYLNLAPYCTNGTLNTTPNVPISIFSSENDTCKYRLMSVVVHYGNHSYGHFVTYKRRLVSNTCRCDECGAREEKWEGKDQWYRVSDTKVDVCSLDTVLQANPYMLLYEKVEEKSHQHQITVPAKPKQTVDKQQKLLDTPMMYYGATTSDAALEALRISNALLMNDKQSTLNNHSKESPNWMKNPSIAHLMTF</sequence>
<dbReference type="InterPro" id="IPR001394">
    <property type="entry name" value="Peptidase_C19_UCH"/>
</dbReference>
<dbReference type="GeneID" id="29002313"/>
<keyword evidence="3 7" id="KW-0645">Protease</keyword>
<dbReference type="PROSITE" id="PS00973">
    <property type="entry name" value="USP_2"/>
    <property type="match status" value="1"/>
</dbReference>
<dbReference type="GO" id="GO:0005634">
    <property type="term" value="C:nucleus"/>
    <property type="evidence" value="ECO:0007669"/>
    <property type="project" value="TreeGrafter"/>
</dbReference>
<organism evidence="10 11">
    <name type="scientific">Phycomyces blakesleeanus (strain ATCC 8743b / DSM 1359 / FGSC 10004 / NBRC 33097 / NRRL 1555)</name>
    <dbReference type="NCBI Taxonomy" id="763407"/>
    <lineage>
        <taxon>Eukaryota</taxon>
        <taxon>Fungi</taxon>
        <taxon>Fungi incertae sedis</taxon>
        <taxon>Mucoromycota</taxon>
        <taxon>Mucoromycotina</taxon>
        <taxon>Mucoromycetes</taxon>
        <taxon>Mucorales</taxon>
        <taxon>Phycomycetaceae</taxon>
        <taxon>Phycomyces</taxon>
    </lineage>
</organism>
<gene>
    <name evidence="10" type="ORF">PHYBLDRAFT_65157</name>
</gene>
<evidence type="ECO:0000259" key="9">
    <source>
        <dbReference type="PROSITE" id="PS50235"/>
    </source>
</evidence>
<dbReference type="PANTHER" id="PTHR24006:SF888">
    <property type="entry name" value="UBIQUITIN CARBOXYL-TERMINAL HYDROLASE 30"/>
    <property type="match status" value="1"/>
</dbReference>
<dbReference type="Gene3D" id="3.90.70.10">
    <property type="entry name" value="Cysteine proteinases"/>
    <property type="match status" value="1"/>
</dbReference>
<keyword evidence="8" id="KW-0812">Transmembrane</keyword>
<dbReference type="InterPro" id="IPR018200">
    <property type="entry name" value="USP_CS"/>
</dbReference>
<dbReference type="InterPro" id="IPR050164">
    <property type="entry name" value="Peptidase_C19"/>
</dbReference>
<proteinExistence type="inferred from homology"/>